<reference evidence="2 3" key="1">
    <citation type="submission" date="2017-05" db="EMBL/GenBank/DDBJ databases">
        <title>Complete genome sequence of Corynebacterium striatum KC-Na-1 isolated from Neophocaena asiaeorientalis in Korea.</title>
        <authorList>
            <person name="Kim J.H."/>
            <person name="Lee K."/>
        </authorList>
    </citation>
    <scope>NUCLEOTIDE SEQUENCE [LARGE SCALE GENOMIC DNA]</scope>
    <source>
        <strain evidence="2 3">KC-Na-01</strain>
    </source>
</reference>
<evidence type="ECO:0000313" key="3">
    <source>
        <dbReference type="Proteomes" id="UP000250197"/>
    </source>
</evidence>
<organism evidence="2 3">
    <name type="scientific">Corynebacterium striatum</name>
    <dbReference type="NCBI Taxonomy" id="43770"/>
    <lineage>
        <taxon>Bacteria</taxon>
        <taxon>Bacillati</taxon>
        <taxon>Actinomycetota</taxon>
        <taxon>Actinomycetes</taxon>
        <taxon>Mycobacteriales</taxon>
        <taxon>Corynebacteriaceae</taxon>
        <taxon>Corynebacterium</taxon>
    </lineage>
</organism>
<dbReference type="Proteomes" id="UP000250197">
    <property type="component" value="Chromosome"/>
</dbReference>
<dbReference type="AlphaFoldDB" id="A0A2Z2J6C1"/>
<gene>
    <name evidence="2" type="ORF">CBE89_12425</name>
</gene>
<proteinExistence type="predicted"/>
<evidence type="ECO:0000256" key="1">
    <source>
        <dbReference type="SAM" id="MobiDB-lite"/>
    </source>
</evidence>
<accession>A0A2Z2J6C1</accession>
<sequence>MDNSFLESLKTAGASSAEVAKAFGNRFKEERQQQVQQAQAERVARAADVPGSAEAAKPFIDKVTETVRELGETVVSAATATFESESFARARQDVTAAFEEGREGVTEAISNVKEKRATPNKAAETAPQAPQDENIVEGEVVDDDNSNPFGSAS</sequence>
<feature type="compositionally biased region" description="Acidic residues" evidence="1">
    <location>
        <begin position="134"/>
        <end position="145"/>
    </location>
</feature>
<feature type="region of interest" description="Disordered" evidence="1">
    <location>
        <begin position="109"/>
        <end position="153"/>
    </location>
</feature>
<evidence type="ECO:0000313" key="2">
    <source>
        <dbReference type="EMBL" id="ART22201.1"/>
    </source>
</evidence>
<name>A0A2Z2J6C1_CORST</name>
<dbReference type="KEGG" id="cstr:CBE89_12425"/>
<dbReference type="EMBL" id="CP021252">
    <property type="protein sequence ID" value="ART22201.1"/>
    <property type="molecule type" value="Genomic_DNA"/>
</dbReference>
<dbReference type="RefSeq" id="WP_086892182.1">
    <property type="nucleotide sequence ID" value="NZ_CP021252.1"/>
</dbReference>
<protein>
    <submittedName>
        <fullName evidence="2">Uncharacterized protein</fullName>
    </submittedName>
</protein>